<evidence type="ECO:0000313" key="2">
    <source>
        <dbReference type="EMBL" id="KAJ7386012.1"/>
    </source>
</evidence>
<evidence type="ECO:0000256" key="1">
    <source>
        <dbReference type="SAM" id="MobiDB-lite"/>
    </source>
</evidence>
<accession>A0A9W9ZQM8</accession>
<name>A0A9W9ZQM8_9CNID</name>
<dbReference type="Proteomes" id="UP001163046">
    <property type="component" value="Unassembled WGS sequence"/>
</dbReference>
<dbReference type="AlphaFoldDB" id="A0A9W9ZQM8"/>
<feature type="compositionally biased region" description="Acidic residues" evidence="1">
    <location>
        <begin position="72"/>
        <end position="92"/>
    </location>
</feature>
<reference evidence="2" key="1">
    <citation type="submission" date="2023-01" db="EMBL/GenBank/DDBJ databases">
        <title>Genome assembly of the deep-sea coral Lophelia pertusa.</title>
        <authorList>
            <person name="Herrera S."/>
            <person name="Cordes E."/>
        </authorList>
    </citation>
    <scope>NUCLEOTIDE SEQUENCE</scope>
    <source>
        <strain evidence="2">USNM1676648</strain>
        <tissue evidence="2">Polyp</tissue>
    </source>
</reference>
<sequence>MTSDIRKFTTKTARPSGSQGHSCQEEQSQLPIPEEEVEESDGGSHSHPPPGGRRKGSVPQRRKQQFALNEAACDEDEASAEEPDGNEEDEQDNTFIDSQQQGTEDDGNLHRKVDALHPPDARTPFVTPYFPLALAVAVDRPLEFNFDLWLMDSLELPREICSREEQRPVLQDRESEPAKVSFHSSSEAMEYVRHKIMQGWSIGQEDSTTVQARLSHPGIDKWSLFKQHGSSLEPRLHSTQPAYDHNLRLIQNVMIWNAPAWSPSSPQFTHRFPRKLVDASHGRLPAGKRHSVFAGQQFGTQEDGHLRRRFPGEQVLAQLCGAEFVTVAQSALCRLEVHEWTLPSALSDQRDARTWNQLRHLRETRNRDAGRVVPGAS</sequence>
<feature type="compositionally biased region" description="Basic residues" evidence="1">
    <location>
        <begin position="52"/>
        <end position="64"/>
    </location>
</feature>
<comment type="caution">
    <text evidence="2">The sequence shown here is derived from an EMBL/GenBank/DDBJ whole genome shotgun (WGS) entry which is preliminary data.</text>
</comment>
<feature type="compositionally biased region" description="Polar residues" evidence="1">
    <location>
        <begin position="10"/>
        <end position="30"/>
    </location>
</feature>
<organism evidence="2 3">
    <name type="scientific">Desmophyllum pertusum</name>
    <dbReference type="NCBI Taxonomy" id="174260"/>
    <lineage>
        <taxon>Eukaryota</taxon>
        <taxon>Metazoa</taxon>
        <taxon>Cnidaria</taxon>
        <taxon>Anthozoa</taxon>
        <taxon>Hexacorallia</taxon>
        <taxon>Scleractinia</taxon>
        <taxon>Caryophylliina</taxon>
        <taxon>Caryophylliidae</taxon>
        <taxon>Desmophyllum</taxon>
    </lineage>
</organism>
<feature type="region of interest" description="Disordered" evidence="1">
    <location>
        <begin position="1"/>
        <end position="92"/>
    </location>
</feature>
<dbReference type="OrthoDB" id="10661951at2759"/>
<gene>
    <name evidence="2" type="ORF">OS493_012345</name>
</gene>
<keyword evidence="3" id="KW-1185">Reference proteome</keyword>
<proteinExistence type="predicted"/>
<evidence type="ECO:0000313" key="3">
    <source>
        <dbReference type="Proteomes" id="UP001163046"/>
    </source>
</evidence>
<dbReference type="EMBL" id="MU825878">
    <property type="protein sequence ID" value="KAJ7386012.1"/>
    <property type="molecule type" value="Genomic_DNA"/>
</dbReference>
<protein>
    <submittedName>
        <fullName evidence="2">Uncharacterized protein</fullName>
    </submittedName>
</protein>